<keyword evidence="1" id="KW-0812">Transmembrane</keyword>
<sequence length="145" mass="17036">MNDSDEDIDPLMGPVAELMAEHNLASTITTTTSDTQKSIQSIETLDQQINILDYLSFFNIHLLVRNIFNYILDIQWYSYMKRTFPKVEQDIFSNRTQMYSSLKRLLLLLLIYAISTLPLPYLFHIILIIDILYLFIIDFITLHLL</sequence>
<gene>
    <name evidence="2" type="ORF">MBJ925_LOCUS23363</name>
</gene>
<keyword evidence="1" id="KW-1133">Transmembrane helix</keyword>
<reference evidence="2" key="1">
    <citation type="submission" date="2021-02" db="EMBL/GenBank/DDBJ databases">
        <authorList>
            <person name="Nowell W R."/>
        </authorList>
    </citation>
    <scope>NUCLEOTIDE SEQUENCE</scope>
</reference>
<dbReference type="EMBL" id="CAJNRE010011992">
    <property type="protein sequence ID" value="CAF2106419.1"/>
    <property type="molecule type" value="Genomic_DNA"/>
</dbReference>
<protein>
    <submittedName>
        <fullName evidence="2">Uncharacterized protein</fullName>
    </submittedName>
</protein>
<proteinExistence type="predicted"/>
<evidence type="ECO:0000313" key="3">
    <source>
        <dbReference type="Proteomes" id="UP000663824"/>
    </source>
</evidence>
<accession>A0A816U9P4</accession>
<dbReference type="AlphaFoldDB" id="A0A816U9P4"/>
<evidence type="ECO:0000313" key="2">
    <source>
        <dbReference type="EMBL" id="CAF2106419.1"/>
    </source>
</evidence>
<name>A0A816U9P4_9BILA</name>
<dbReference type="Proteomes" id="UP000663824">
    <property type="component" value="Unassembled WGS sequence"/>
</dbReference>
<organism evidence="2 3">
    <name type="scientific">Rotaria magnacalcarata</name>
    <dbReference type="NCBI Taxonomy" id="392030"/>
    <lineage>
        <taxon>Eukaryota</taxon>
        <taxon>Metazoa</taxon>
        <taxon>Spiralia</taxon>
        <taxon>Gnathifera</taxon>
        <taxon>Rotifera</taxon>
        <taxon>Eurotatoria</taxon>
        <taxon>Bdelloidea</taxon>
        <taxon>Philodinida</taxon>
        <taxon>Philodinidae</taxon>
        <taxon>Rotaria</taxon>
    </lineage>
</organism>
<evidence type="ECO:0000256" key="1">
    <source>
        <dbReference type="SAM" id="Phobius"/>
    </source>
</evidence>
<keyword evidence="1" id="KW-0472">Membrane</keyword>
<comment type="caution">
    <text evidence="2">The sequence shown here is derived from an EMBL/GenBank/DDBJ whole genome shotgun (WGS) entry which is preliminary data.</text>
</comment>
<feature type="transmembrane region" description="Helical" evidence="1">
    <location>
        <begin position="105"/>
        <end position="136"/>
    </location>
</feature>